<comment type="caution">
    <text evidence="1">The sequence shown here is derived from an EMBL/GenBank/DDBJ whole genome shotgun (WGS) entry which is preliminary data.</text>
</comment>
<evidence type="ECO:0000313" key="1">
    <source>
        <dbReference type="EMBL" id="EJX09634.1"/>
    </source>
</evidence>
<protein>
    <submittedName>
        <fullName evidence="1">Uncharacterized protein</fullName>
    </submittedName>
</protein>
<organism evidence="1">
    <name type="scientific">gut metagenome</name>
    <dbReference type="NCBI Taxonomy" id="749906"/>
    <lineage>
        <taxon>unclassified sequences</taxon>
        <taxon>metagenomes</taxon>
        <taxon>organismal metagenomes</taxon>
    </lineage>
</organism>
<dbReference type="AlphaFoldDB" id="J9GPJ0"/>
<proteinExistence type="predicted"/>
<dbReference type="EMBL" id="AMCI01000348">
    <property type="protein sequence ID" value="EJX09634.1"/>
    <property type="molecule type" value="Genomic_DNA"/>
</dbReference>
<accession>J9GPJ0</accession>
<feature type="non-terminal residue" evidence="1">
    <location>
        <position position="35"/>
    </location>
</feature>
<reference evidence="1" key="1">
    <citation type="journal article" date="2012" name="PLoS ONE">
        <title>Gene sets for utilization of primary and secondary nutrition supplies in the distal gut of endangered iberian lynx.</title>
        <authorList>
            <person name="Alcaide M."/>
            <person name="Messina E."/>
            <person name="Richter M."/>
            <person name="Bargiela R."/>
            <person name="Peplies J."/>
            <person name="Huws S.A."/>
            <person name="Newbold C.J."/>
            <person name="Golyshin P.N."/>
            <person name="Simon M.A."/>
            <person name="Lopez G."/>
            <person name="Yakimov M.M."/>
            <person name="Ferrer M."/>
        </authorList>
    </citation>
    <scope>NUCLEOTIDE SEQUENCE</scope>
</reference>
<name>J9GPJ0_9ZZZZ</name>
<sequence length="35" mass="3795">MGTTFPSVQLPSHEGRQLFVDAAPYLRRAHVAAGN</sequence>
<gene>
    <name evidence="1" type="ORF">EVA_02259</name>
</gene>